<dbReference type="EMBL" id="CAOQHR010000002">
    <property type="protein sequence ID" value="CAI6329964.1"/>
    <property type="molecule type" value="Genomic_DNA"/>
</dbReference>
<comment type="caution">
    <text evidence="1">The sequence shown here is derived from an EMBL/GenBank/DDBJ whole genome shotgun (WGS) entry which is preliminary data.</text>
</comment>
<gene>
    <name evidence="1" type="ORF">PDIGIT_LOCUS4178</name>
</gene>
<evidence type="ECO:0000313" key="2">
    <source>
        <dbReference type="Proteomes" id="UP001152607"/>
    </source>
</evidence>
<dbReference type="AlphaFoldDB" id="A0A9W4U7Y8"/>
<dbReference type="Proteomes" id="UP001152607">
    <property type="component" value="Unassembled WGS sequence"/>
</dbReference>
<sequence length="162" mass="18433">MASGKHLLVQTHETTRWHQSFFLGTIEGLGRVNRLSMIKISYQSPRCTVPSLLTQPTHQLRLTYDIAAIQPKHNLSYCSPSTSSTKIIYVQAHPMYLSGFDRMAYFATICHMTPRSAPWPQDRFFGRGDMILGHTPGSKSWSFERTFRSACLCYVSRMLLAA</sequence>
<organism evidence="1 2">
    <name type="scientific">Periconia digitata</name>
    <dbReference type="NCBI Taxonomy" id="1303443"/>
    <lineage>
        <taxon>Eukaryota</taxon>
        <taxon>Fungi</taxon>
        <taxon>Dikarya</taxon>
        <taxon>Ascomycota</taxon>
        <taxon>Pezizomycotina</taxon>
        <taxon>Dothideomycetes</taxon>
        <taxon>Pleosporomycetidae</taxon>
        <taxon>Pleosporales</taxon>
        <taxon>Massarineae</taxon>
        <taxon>Periconiaceae</taxon>
        <taxon>Periconia</taxon>
    </lineage>
</organism>
<protein>
    <submittedName>
        <fullName evidence="1">Uncharacterized protein</fullName>
    </submittedName>
</protein>
<reference evidence="1" key="1">
    <citation type="submission" date="2023-01" db="EMBL/GenBank/DDBJ databases">
        <authorList>
            <person name="Van Ghelder C."/>
            <person name="Rancurel C."/>
        </authorList>
    </citation>
    <scope>NUCLEOTIDE SEQUENCE</scope>
    <source>
        <strain evidence="1">CNCM I-4278</strain>
    </source>
</reference>
<name>A0A9W4U7Y8_9PLEO</name>
<evidence type="ECO:0000313" key="1">
    <source>
        <dbReference type="EMBL" id="CAI6329964.1"/>
    </source>
</evidence>
<keyword evidence="2" id="KW-1185">Reference proteome</keyword>
<proteinExistence type="predicted"/>
<accession>A0A9W4U7Y8</accession>